<dbReference type="UniPathway" id="UPA00915"/>
<sequence length="407" mass="42367">MTAAVVTGLGVAAPTGLGLEEYWRTTLAGRSGIRRVTRFDPDSYPAQLAGEITGFEAEQHLPGRLLPQTDRMTRLALVSADWAFADAGVRPGELPDYAAGVITASSSGGFEFGQNELRALWSKGGEYVSAYQSFAWFYAVNSGQISIRNGLRGPSSVVVSDQAGGLDAVAQARRQIRRGTSLVVTGAVDASICPWGWVAQLAGGGLSTVTDPGRAYLPFDARAGGYVPGEGGALLVLEDAEHARQRDAPQIYGEIAGHAATVDPRPDGPGEPGLRRAIELALRDAGTTPAEIDVVFADAAGIAELDRIEVDVLVAVFGARAVPVTAPKTMTGRLYSGAAPLDLAAAFLSIRDGVIPPTIGTDLAADYPLDLVTEATPAPVRTALVLARGAGGFNSAMVVRGPEHLRP</sequence>
<name>A0A2N3V5G0_9NOCA</name>
<organism evidence="7 8">
    <name type="scientific">Nocardia fluminea</name>
    <dbReference type="NCBI Taxonomy" id="134984"/>
    <lineage>
        <taxon>Bacteria</taxon>
        <taxon>Bacillati</taxon>
        <taxon>Actinomycetota</taxon>
        <taxon>Actinomycetes</taxon>
        <taxon>Mycobacteriales</taxon>
        <taxon>Nocardiaceae</taxon>
        <taxon>Nocardia</taxon>
    </lineage>
</organism>
<keyword evidence="4" id="KW-0012">Acyltransferase</keyword>
<evidence type="ECO:0000256" key="5">
    <source>
        <dbReference type="RuleBase" id="RU003694"/>
    </source>
</evidence>
<dbReference type="GO" id="GO:0004315">
    <property type="term" value="F:3-oxoacyl-[acyl-carrier-protein] synthase activity"/>
    <property type="evidence" value="ECO:0007669"/>
    <property type="project" value="TreeGrafter"/>
</dbReference>
<evidence type="ECO:0000313" key="8">
    <source>
        <dbReference type="Proteomes" id="UP000233766"/>
    </source>
</evidence>
<evidence type="ECO:0000256" key="4">
    <source>
        <dbReference type="ARBA" id="ARBA00023315"/>
    </source>
</evidence>
<dbReference type="Proteomes" id="UP000233766">
    <property type="component" value="Unassembled WGS sequence"/>
</dbReference>
<evidence type="ECO:0000256" key="2">
    <source>
        <dbReference type="ARBA" id="ARBA00008467"/>
    </source>
</evidence>
<protein>
    <submittedName>
        <fullName evidence="7">Act minimal PKS chain-length factor (CLF/KS beta)</fullName>
    </submittedName>
</protein>
<proteinExistence type="inferred from homology"/>
<keyword evidence="8" id="KW-1185">Reference proteome</keyword>
<evidence type="ECO:0000256" key="3">
    <source>
        <dbReference type="ARBA" id="ARBA00022679"/>
    </source>
</evidence>
<dbReference type="Gene3D" id="3.40.47.10">
    <property type="match status" value="2"/>
</dbReference>
<evidence type="ECO:0000313" key="7">
    <source>
        <dbReference type="EMBL" id="PKV76859.1"/>
    </source>
</evidence>
<dbReference type="CDD" id="cd00832">
    <property type="entry name" value="CLF"/>
    <property type="match status" value="1"/>
</dbReference>
<accession>A0A2N3V5G0</accession>
<comment type="pathway">
    <text evidence="1">Lipid metabolism; mycolic acid biosynthesis.</text>
</comment>
<dbReference type="PANTHER" id="PTHR11712:SF322">
    <property type="entry name" value="POLYKETIDE BETA-KETOACYL SYNTHASE 2-RELATED"/>
    <property type="match status" value="1"/>
</dbReference>
<comment type="similarity">
    <text evidence="2 5">Belongs to the thiolase-like superfamily. Beta-ketoacyl-ACP synthases family.</text>
</comment>
<dbReference type="InterPro" id="IPR020841">
    <property type="entry name" value="PKS_Beta-ketoAc_synthase_dom"/>
</dbReference>
<reference evidence="7 8" key="1">
    <citation type="submission" date="2017-12" db="EMBL/GenBank/DDBJ databases">
        <title>Sequencing the genomes of 1000 Actinobacteria strains.</title>
        <authorList>
            <person name="Klenk H.-P."/>
        </authorList>
    </citation>
    <scope>NUCLEOTIDE SEQUENCE [LARGE SCALE GENOMIC DNA]</scope>
    <source>
        <strain evidence="7 8">DSM 44489</strain>
    </source>
</reference>
<dbReference type="InterPro" id="IPR016039">
    <property type="entry name" value="Thiolase-like"/>
</dbReference>
<dbReference type="InterPro" id="IPR014030">
    <property type="entry name" value="Ketoacyl_synth_N"/>
</dbReference>
<dbReference type="EMBL" id="PJMW01000003">
    <property type="protein sequence ID" value="PKV76859.1"/>
    <property type="molecule type" value="Genomic_DNA"/>
</dbReference>
<dbReference type="AlphaFoldDB" id="A0A2N3V5G0"/>
<dbReference type="RefSeq" id="WP_101469009.1">
    <property type="nucleotide sequence ID" value="NZ_PJMW01000003.1"/>
</dbReference>
<dbReference type="PANTHER" id="PTHR11712">
    <property type="entry name" value="POLYKETIDE SYNTHASE-RELATED"/>
    <property type="match status" value="1"/>
</dbReference>
<comment type="caution">
    <text evidence="7">The sequence shown here is derived from an EMBL/GenBank/DDBJ whole genome shotgun (WGS) entry which is preliminary data.</text>
</comment>
<evidence type="ECO:0000259" key="6">
    <source>
        <dbReference type="PROSITE" id="PS52004"/>
    </source>
</evidence>
<dbReference type="PROSITE" id="PS52004">
    <property type="entry name" value="KS3_2"/>
    <property type="match status" value="1"/>
</dbReference>
<dbReference type="InterPro" id="IPR000794">
    <property type="entry name" value="Beta-ketoacyl_synthase"/>
</dbReference>
<dbReference type="InterPro" id="IPR014031">
    <property type="entry name" value="Ketoacyl_synth_C"/>
</dbReference>
<gene>
    <name evidence="7" type="ORF">ATK86_7266</name>
</gene>
<dbReference type="OrthoDB" id="416758at2"/>
<feature type="domain" description="Ketosynthase family 3 (KS3)" evidence="6">
    <location>
        <begin position="1"/>
        <end position="401"/>
    </location>
</feature>
<evidence type="ECO:0000256" key="1">
    <source>
        <dbReference type="ARBA" id="ARBA00004796"/>
    </source>
</evidence>
<dbReference type="Pfam" id="PF02801">
    <property type="entry name" value="Ketoacyl-synt_C"/>
    <property type="match status" value="1"/>
</dbReference>
<dbReference type="GO" id="GO:0006633">
    <property type="term" value="P:fatty acid biosynthetic process"/>
    <property type="evidence" value="ECO:0007669"/>
    <property type="project" value="TreeGrafter"/>
</dbReference>
<keyword evidence="3 5" id="KW-0808">Transferase</keyword>
<dbReference type="Pfam" id="PF00109">
    <property type="entry name" value="ketoacyl-synt"/>
    <property type="match status" value="1"/>
</dbReference>
<dbReference type="SMART" id="SM00825">
    <property type="entry name" value="PKS_KS"/>
    <property type="match status" value="1"/>
</dbReference>
<dbReference type="SUPFAM" id="SSF53901">
    <property type="entry name" value="Thiolase-like"/>
    <property type="match status" value="2"/>
</dbReference>